<dbReference type="GO" id="GO:0030163">
    <property type="term" value="P:protein catabolic process"/>
    <property type="evidence" value="ECO:0007669"/>
    <property type="project" value="InterPro"/>
</dbReference>
<proteinExistence type="predicted"/>
<dbReference type="Gene3D" id="3.30.1390.10">
    <property type="match status" value="1"/>
</dbReference>
<protein>
    <recommendedName>
        <fullName evidence="1">Adaptor protein ClpS core domain-containing protein</fullName>
    </recommendedName>
</protein>
<organism evidence="2 4">
    <name type="scientific">Nonlabens ulvanivorans</name>
    <name type="common">Persicivirga ulvanivorans</name>
    <dbReference type="NCBI Taxonomy" id="906888"/>
    <lineage>
        <taxon>Bacteria</taxon>
        <taxon>Pseudomonadati</taxon>
        <taxon>Bacteroidota</taxon>
        <taxon>Flavobacteriia</taxon>
        <taxon>Flavobacteriales</taxon>
        <taxon>Flavobacteriaceae</taxon>
        <taxon>Nonlabens</taxon>
    </lineage>
</organism>
<dbReference type="InterPro" id="IPR003769">
    <property type="entry name" value="ClpS_core"/>
</dbReference>
<dbReference type="SUPFAM" id="SSF54736">
    <property type="entry name" value="ClpS-like"/>
    <property type="match status" value="1"/>
</dbReference>
<dbReference type="EMBL" id="BBNT01000003">
    <property type="protein sequence ID" value="GAL75054.1"/>
    <property type="molecule type" value="Genomic_DNA"/>
</dbReference>
<comment type="caution">
    <text evidence="2">The sequence shown here is derived from an EMBL/GenBank/DDBJ whole genome shotgun (WGS) entry which is preliminary data.</text>
</comment>
<evidence type="ECO:0000259" key="1">
    <source>
        <dbReference type="Pfam" id="PF02617"/>
    </source>
</evidence>
<dbReference type="InterPro" id="IPR014719">
    <property type="entry name" value="Ribosomal_bL12_C/ClpS-like"/>
</dbReference>
<evidence type="ECO:0000313" key="4">
    <source>
        <dbReference type="Proteomes" id="UP000029226"/>
    </source>
</evidence>
<dbReference type="Pfam" id="PF02617">
    <property type="entry name" value="ClpS"/>
    <property type="match status" value="1"/>
</dbReference>
<feature type="domain" description="Adaptor protein ClpS core" evidence="1">
    <location>
        <begin position="22"/>
        <end position="87"/>
    </location>
</feature>
<reference evidence="4 5" key="1">
    <citation type="journal article" date="2014" name="Genome Announc.">
        <title>Draft Genome Sequences of Marine Flavobacterium Nonlabens Strains NR17, NR24, NR27, NR32, NR33, and Ara13.</title>
        <authorList>
            <person name="Nakanishi M."/>
            <person name="Meirelles P."/>
            <person name="Suzuki R."/>
            <person name="Takatani N."/>
            <person name="Mino S."/>
            <person name="Suda W."/>
            <person name="Oshima K."/>
            <person name="Hattori M."/>
            <person name="Ohkuma M."/>
            <person name="Hosokawa M."/>
            <person name="Miyashita K."/>
            <person name="Thompson F.L."/>
            <person name="Niwa A."/>
            <person name="Sawabe T."/>
            <person name="Sawabe T."/>
        </authorList>
    </citation>
    <scope>NUCLEOTIDE SEQUENCE [LARGE SCALE GENOMIC DNA]</scope>
    <source>
        <strain evidence="3">JCM 19275</strain>
        <strain evidence="2">JCM 19314</strain>
        <strain evidence="5">JCM19275</strain>
        <strain evidence="4">JCM19314</strain>
    </source>
</reference>
<accession>A0A090Q8L9</accession>
<dbReference type="EMBL" id="BBMM01000002">
    <property type="protein sequence ID" value="GAK99429.1"/>
    <property type="molecule type" value="Genomic_DNA"/>
</dbReference>
<gene>
    <name evidence="3" type="ORF">JCM19275_1093</name>
    <name evidence="2" type="ORF">JCM19314_3474</name>
</gene>
<dbReference type="AlphaFoldDB" id="A0A090Q8L9"/>
<evidence type="ECO:0000313" key="5">
    <source>
        <dbReference type="Proteomes" id="UP000029647"/>
    </source>
</evidence>
<evidence type="ECO:0000313" key="2">
    <source>
        <dbReference type="EMBL" id="GAK99429.1"/>
    </source>
</evidence>
<sequence>MMIMSTKEKVSPELDLEILEQAENKIVLYNDEVNTFDHVIDMLVAACDHTPLQAEQCSMIVHYKGKCSVKTGAYKDLEPRCTKLLEAGLTAEIE</sequence>
<dbReference type="Proteomes" id="UP000029226">
    <property type="component" value="Unassembled WGS sequence"/>
</dbReference>
<dbReference type="Proteomes" id="UP000029647">
    <property type="component" value="Unassembled WGS sequence"/>
</dbReference>
<name>A0A090Q8L9_NONUL</name>
<evidence type="ECO:0000313" key="3">
    <source>
        <dbReference type="EMBL" id="GAL75054.1"/>
    </source>
</evidence>